<dbReference type="Pfam" id="PF04168">
    <property type="entry name" value="Alpha-E"/>
    <property type="match status" value="1"/>
</dbReference>
<reference evidence="3 4" key="1">
    <citation type="submission" date="2020-07" db="EMBL/GenBank/DDBJ databases">
        <title>Spirosoma foliorum sp. nov., isolated from the leaves on the Nejang mountain Korea, Republic of.</title>
        <authorList>
            <person name="Ho H."/>
            <person name="Lee Y.-J."/>
            <person name="Nurcahyanto D.-A."/>
            <person name="Kim S.-G."/>
        </authorList>
    </citation>
    <scope>NUCLEOTIDE SEQUENCE [LARGE SCALE GENOMIC DNA]</scope>
    <source>
        <strain evidence="3 4">PL0136</strain>
    </source>
</reference>
<dbReference type="Proteomes" id="UP000515369">
    <property type="component" value="Chromosome"/>
</dbReference>
<dbReference type="Gene3D" id="3.30.1490.270">
    <property type="match status" value="1"/>
</dbReference>
<protein>
    <submittedName>
        <fullName evidence="3">Circularly permuted type 2 ATP-grasp protein</fullName>
    </submittedName>
</protein>
<evidence type="ECO:0000259" key="1">
    <source>
        <dbReference type="Pfam" id="PF04168"/>
    </source>
</evidence>
<organism evidence="3 4">
    <name type="scientific">Spirosoma foliorum</name>
    <dbReference type="NCBI Taxonomy" id="2710596"/>
    <lineage>
        <taxon>Bacteria</taxon>
        <taxon>Pseudomonadati</taxon>
        <taxon>Bacteroidota</taxon>
        <taxon>Cytophagia</taxon>
        <taxon>Cytophagales</taxon>
        <taxon>Cytophagaceae</taxon>
        <taxon>Spirosoma</taxon>
    </lineage>
</organism>
<dbReference type="AlphaFoldDB" id="A0A7G5GRE1"/>
<sequence length="852" mass="97290">MVSESTRSLLDSYTSKLNSYDEILAPNGVIKPHWEKLFSSLEKVGNEELKNRAQEIKNKIRENGVTYNIYQGTNGLNSPWKLDLIPFLIEQKEWHAISKGLQQRAILLDLILRDIYGERTLLKEGILPPELVYNNTGFFRPCQDVKLPTQHQLVMYAADMARGPDGRMWVVDNRTQAPSGSGYALENRVILTKIMPELAKDMYVSRLSPFFTQAQQSIFKVFREKSDFLNVVYLTPGPNNETYFEQAYLASYLGYTLVQGDDLIVKNGFVWIKAIDGLQRVDIIIRRIDDEWCDPLELRIDSKLGVPGLLQVIRNGNVMVINPPGSSAVENTAFNAFLPSLCRHFLREELILPSVATWWCGQPRELQRTLDNLGSLIIKKANRKQVFRSVYGKELSKEELKQLRAQILQNPTEYVAQEEVSFSTTPTFVDGHIEPRYAAIRAFLTATPNGYQVMEGGLTRSSALKDKFTFSNQYGSVSKDTWIVSNEAEVIRERVKLPGVSYQQSQTSLPSRSAENLYWAARYSERTMTATTFLMLTLNALNFQRNFGSQSKTQHIDIQLKTLSKLIKIEPRFSDKNKEDFVNPYPIIADSISNAAKLGTITASLQSFLRAMIAVRERWNNVTWRTIDVIENINEKLQQIRPDQNPNDIHNTLTNLQNKLFTFYGIVNESIPRNNGYYLFETGKLVERILSKITIIKSIFSIKTEQFIENELMEIVLMNHFALSHYRATYKTNLEMEYVLDMILLDKQIPASLAYLLDSLDHNISQLPQSSSRLSKSRKAILEASTQIKLIDVSEVSAVNEKSQAYEKLDTILSNVYALILSVSDSITNQYFNHTAPQHSITETIIDLENEL</sequence>
<dbReference type="InterPro" id="IPR007296">
    <property type="entry name" value="DUF403"/>
</dbReference>
<keyword evidence="4" id="KW-1185">Reference proteome</keyword>
<dbReference type="Pfam" id="PF14403">
    <property type="entry name" value="CP_ATPgrasp_2"/>
    <property type="match status" value="1"/>
</dbReference>
<evidence type="ECO:0000259" key="2">
    <source>
        <dbReference type="Pfam" id="PF14403"/>
    </source>
</evidence>
<dbReference type="EMBL" id="CP059732">
    <property type="protein sequence ID" value="QMW01433.1"/>
    <property type="molecule type" value="Genomic_DNA"/>
</dbReference>
<dbReference type="PANTHER" id="PTHR34595">
    <property type="entry name" value="BLR5612 PROTEIN"/>
    <property type="match status" value="1"/>
</dbReference>
<proteinExistence type="predicted"/>
<dbReference type="Gene3D" id="3.40.50.11290">
    <property type="match status" value="1"/>
</dbReference>
<dbReference type="RefSeq" id="WP_182458715.1">
    <property type="nucleotide sequence ID" value="NZ_CP059732.1"/>
</dbReference>
<feature type="domain" description="DUF403" evidence="1">
    <location>
        <begin position="509"/>
        <end position="832"/>
    </location>
</feature>
<dbReference type="KEGG" id="sfol:H3H32_26245"/>
<accession>A0A7G5GRE1</accession>
<evidence type="ECO:0000313" key="4">
    <source>
        <dbReference type="Proteomes" id="UP000515369"/>
    </source>
</evidence>
<feature type="domain" description="Circularly permuted ATP-grasp type 2" evidence="2">
    <location>
        <begin position="86"/>
        <end position="461"/>
    </location>
</feature>
<dbReference type="PANTHER" id="PTHR34595:SF2">
    <property type="entry name" value="BLR2978 PROTEIN"/>
    <property type="match status" value="1"/>
</dbReference>
<gene>
    <name evidence="3" type="ORF">H3H32_26245</name>
</gene>
<dbReference type="InterPro" id="IPR051680">
    <property type="entry name" value="ATP-dep_Glu-Cys_Ligase-2"/>
</dbReference>
<dbReference type="SUPFAM" id="SSF56059">
    <property type="entry name" value="Glutathione synthetase ATP-binding domain-like"/>
    <property type="match status" value="1"/>
</dbReference>
<dbReference type="InterPro" id="IPR025841">
    <property type="entry name" value="CP_ATPgrasp_2"/>
</dbReference>
<evidence type="ECO:0000313" key="3">
    <source>
        <dbReference type="EMBL" id="QMW01433.1"/>
    </source>
</evidence>
<name>A0A7G5GRE1_9BACT</name>